<proteinExistence type="predicted"/>
<organism evidence="1 2">
    <name type="scientific">Cnuibacter physcomitrellae</name>
    <dbReference type="NCBI Taxonomy" id="1619308"/>
    <lineage>
        <taxon>Bacteria</taxon>
        <taxon>Bacillati</taxon>
        <taxon>Actinomycetota</taxon>
        <taxon>Actinomycetes</taxon>
        <taxon>Micrococcales</taxon>
        <taxon>Microbacteriaceae</taxon>
        <taxon>Cnuibacter</taxon>
    </lineage>
</organism>
<keyword evidence="2" id="KW-1185">Reference proteome</keyword>
<protein>
    <submittedName>
        <fullName evidence="1">Uncharacterized protein</fullName>
    </submittedName>
</protein>
<evidence type="ECO:0000313" key="2">
    <source>
        <dbReference type="Proteomes" id="UP000192775"/>
    </source>
</evidence>
<dbReference type="STRING" id="1619308.B5808_15470"/>
<evidence type="ECO:0000313" key="1">
    <source>
        <dbReference type="EMBL" id="ARJ06458.1"/>
    </source>
</evidence>
<dbReference type="EMBL" id="CP020715">
    <property type="protein sequence ID" value="ARJ06458.1"/>
    <property type="molecule type" value="Genomic_DNA"/>
</dbReference>
<dbReference type="Proteomes" id="UP000192775">
    <property type="component" value="Chromosome"/>
</dbReference>
<reference evidence="1 2" key="1">
    <citation type="submission" date="2017-04" db="EMBL/GenBank/DDBJ databases">
        <authorList>
            <person name="Afonso C.L."/>
            <person name="Miller P.J."/>
            <person name="Scott M.A."/>
            <person name="Spackman E."/>
            <person name="Goraichik I."/>
            <person name="Dimitrov K.M."/>
            <person name="Suarez D.L."/>
            <person name="Swayne D.E."/>
        </authorList>
    </citation>
    <scope>NUCLEOTIDE SEQUENCE [LARGE SCALE GENOMIC DNA]</scope>
    <source>
        <strain evidence="2">XA(T)</strain>
    </source>
</reference>
<accession>A0A1X9LQ70</accession>
<sequence>MPHALPAAGGLHPAFTGSAYAPSVAETNWSKEALEARIDAAMLLDPRRFGVTPERAKLKLEFARVVAAVDSGRMTSVEARLRFDGIIADAEA</sequence>
<gene>
    <name evidence="1" type="ORF">B5808_15470</name>
</gene>
<dbReference type="KEGG" id="cphy:B5808_15470"/>
<name>A0A1X9LQ70_9MICO</name>
<dbReference type="AlphaFoldDB" id="A0A1X9LQ70"/>